<dbReference type="KEGG" id="sli:Slin_0781"/>
<dbReference type="InterPro" id="IPR005074">
    <property type="entry name" value="Peptidase_C39"/>
</dbReference>
<dbReference type="PROSITE" id="PS50990">
    <property type="entry name" value="PEPTIDASE_C39"/>
    <property type="match status" value="1"/>
</dbReference>
<dbReference type="Proteomes" id="UP000002028">
    <property type="component" value="Chromosome"/>
</dbReference>
<dbReference type="PROSITE" id="PS50893">
    <property type="entry name" value="ABC_TRANSPORTER_2"/>
    <property type="match status" value="1"/>
</dbReference>
<evidence type="ECO:0000256" key="10">
    <source>
        <dbReference type="SAM" id="Phobius"/>
    </source>
</evidence>
<evidence type="ECO:0000256" key="5">
    <source>
        <dbReference type="ARBA" id="ARBA00022741"/>
    </source>
</evidence>
<dbReference type="Pfam" id="PF00005">
    <property type="entry name" value="ABC_tran"/>
    <property type="match status" value="1"/>
</dbReference>
<dbReference type="PROSITE" id="PS50929">
    <property type="entry name" value="ABC_TM1F"/>
    <property type="match status" value="1"/>
</dbReference>
<dbReference type="AlphaFoldDB" id="D2QH78"/>
<keyword evidence="7" id="KW-0067">ATP-binding</keyword>
<dbReference type="eggNOG" id="COG2274">
    <property type="taxonomic scope" value="Bacteria"/>
</dbReference>
<dbReference type="eggNOG" id="COG3271">
    <property type="taxonomic scope" value="Bacteria"/>
</dbReference>
<evidence type="ECO:0000256" key="2">
    <source>
        <dbReference type="ARBA" id="ARBA00022448"/>
    </source>
</evidence>
<dbReference type="GO" id="GO:0006508">
    <property type="term" value="P:proteolysis"/>
    <property type="evidence" value="ECO:0007669"/>
    <property type="project" value="InterPro"/>
</dbReference>
<evidence type="ECO:0000256" key="4">
    <source>
        <dbReference type="ARBA" id="ARBA00022692"/>
    </source>
</evidence>
<feature type="domain" description="ABC transmembrane type-1" evidence="12">
    <location>
        <begin position="243"/>
        <end position="522"/>
    </location>
</feature>
<evidence type="ECO:0000256" key="3">
    <source>
        <dbReference type="ARBA" id="ARBA00022475"/>
    </source>
</evidence>
<dbReference type="SUPFAM" id="SSF90123">
    <property type="entry name" value="ABC transporter transmembrane region"/>
    <property type="match status" value="1"/>
</dbReference>
<evidence type="ECO:0000256" key="1">
    <source>
        <dbReference type="ARBA" id="ARBA00004651"/>
    </source>
</evidence>
<protein>
    <submittedName>
        <fullName evidence="14">ABC transporter related protein</fullName>
    </submittedName>
</protein>
<keyword evidence="6" id="KW-0378">Hydrolase</keyword>
<dbReference type="InterPro" id="IPR039421">
    <property type="entry name" value="Type_1_exporter"/>
</dbReference>
<keyword evidence="9 10" id="KW-0472">Membrane</keyword>
<dbReference type="PROSITE" id="PS00211">
    <property type="entry name" value="ABC_TRANSPORTER_1"/>
    <property type="match status" value="1"/>
</dbReference>
<keyword evidence="5" id="KW-0547">Nucleotide-binding</keyword>
<dbReference type="GO" id="GO:0008233">
    <property type="term" value="F:peptidase activity"/>
    <property type="evidence" value="ECO:0007669"/>
    <property type="project" value="InterPro"/>
</dbReference>
<dbReference type="GO" id="GO:0015421">
    <property type="term" value="F:ABC-type oligopeptide transporter activity"/>
    <property type="evidence" value="ECO:0007669"/>
    <property type="project" value="TreeGrafter"/>
</dbReference>
<dbReference type="InterPro" id="IPR003439">
    <property type="entry name" value="ABC_transporter-like_ATP-bd"/>
</dbReference>
<dbReference type="SUPFAM" id="SSF52540">
    <property type="entry name" value="P-loop containing nucleoside triphosphate hydrolases"/>
    <property type="match status" value="1"/>
</dbReference>
<feature type="domain" description="ABC transporter" evidence="11">
    <location>
        <begin position="572"/>
        <end position="821"/>
    </location>
</feature>
<dbReference type="Pfam" id="PF03412">
    <property type="entry name" value="Peptidase_C39"/>
    <property type="match status" value="1"/>
</dbReference>
<gene>
    <name evidence="14" type="ordered locus">Slin_0781</name>
</gene>
<dbReference type="Pfam" id="PF00664">
    <property type="entry name" value="ABC_membrane"/>
    <property type="match status" value="1"/>
</dbReference>
<dbReference type="PANTHER" id="PTHR43394:SF1">
    <property type="entry name" value="ATP-BINDING CASSETTE SUB-FAMILY B MEMBER 10, MITOCHONDRIAL"/>
    <property type="match status" value="1"/>
</dbReference>
<feature type="transmembrane region" description="Helical" evidence="10">
    <location>
        <begin position="379"/>
        <end position="398"/>
    </location>
</feature>
<evidence type="ECO:0000313" key="15">
    <source>
        <dbReference type="Proteomes" id="UP000002028"/>
    </source>
</evidence>
<keyword evidence="15" id="KW-1185">Reference proteome</keyword>
<dbReference type="FunFam" id="3.40.50.300:FF:000299">
    <property type="entry name" value="ABC transporter ATP-binding protein/permease"/>
    <property type="match status" value="1"/>
</dbReference>
<dbReference type="Gene3D" id="3.90.70.10">
    <property type="entry name" value="Cysteine proteinases"/>
    <property type="match status" value="2"/>
</dbReference>
<evidence type="ECO:0000313" key="14">
    <source>
        <dbReference type="EMBL" id="ADB36844.1"/>
    </source>
</evidence>
<dbReference type="Gene3D" id="1.20.1560.10">
    <property type="entry name" value="ABC transporter type 1, transmembrane domain"/>
    <property type="match status" value="1"/>
</dbReference>
<evidence type="ECO:0000259" key="11">
    <source>
        <dbReference type="PROSITE" id="PS50893"/>
    </source>
</evidence>
<dbReference type="InterPro" id="IPR011527">
    <property type="entry name" value="ABC1_TM_dom"/>
</dbReference>
<dbReference type="PANTHER" id="PTHR43394">
    <property type="entry name" value="ATP-DEPENDENT PERMEASE MDL1, MITOCHONDRIAL"/>
    <property type="match status" value="1"/>
</dbReference>
<comment type="subcellular location">
    <subcellularLocation>
        <location evidence="1">Cell membrane</location>
        <topology evidence="1">Multi-pass membrane protein</topology>
    </subcellularLocation>
</comment>
<evidence type="ECO:0000256" key="7">
    <source>
        <dbReference type="ARBA" id="ARBA00022840"/>
    </source>
</evidence>
<dbReference type="RefSeq" id="WP_012925396.1">
    <property type="nucleotide sequence ID" value="NC_013730.1"/>
</dbReference>
<evidence type="ECO:0000256" key="8">
    <source>
        <dbReference type="ARBA" id="ARBA00022989"/>
    </source>
</evidence>
<name>D2QH78_SPILD</name>
<feature type="domain" description="Peptidase C39" evidence="13">
    <location>
        <begin position="9"/>
        <end position="140"/>
    </location>
</feature>
<dbReference type="STRING" id="504472.Slin_0781"/>
<dbReference type="HOGENOM" id="CLU_000604_95_3_10"/>
<dbReference type="SMART" id="SM00382">
    <property type="entry name" value="AAA"/>
    <property type="match status" value="1"/>
</dbReference>
<dbReference type="InterPro" id="IPR003593">
    <property type="entry name" value="AAA+_ATPase"/>
</dbReference>
<dbReference type="MEROPS" id="C39.001"/>
<keyword evidence="3" id="KW-1003">Cell membrane</keyword>
<dbReference type="InterPro" id="IPR017871">
    <property type="entry name" value="ABC_transporter-like_CS"/>
</dbReference>
<dbReference type="InterPro" id="IPR036640">
    <property type="entry name" value="ABC1_TM_sf"/>
</dbReference>
<evidence type="ECO:0000259" key="13">
    <source>
        <dbReference type="PROSITE" id="PS50990"/>
    </source>
</evidence>
<keyword evidence="8 10" id="KW-1133">Transmembrane helix</keyword>
<evidence type="ECO:0000256" key="6">
    <source>
        <dbReference type="ARBA" id="ARBA00022801"/>
    </source>
</evidence>
<evidence type="ECO:0000256" key="9">
    <source>
        <dbReference type="ARBA" id="ARBA00023136"/>
    </source>
</evidence>
<dbReference type="EMBL" id="CP001769">
    <property type="protein sequence ID" value="ADB36844.1"/>
    <property type="molecule type" value="Genomic_DNA"/>
</dbReference>
<dbReference type="GO" id="GO:0005524">
    <property type="term" value="F:ATP binding"/>
    <property type="evidence" value="ECO:0007669"/>
    <property type="project" value="UniProtKB-KW"/>
</dbReference>
<dbReference type="GO" id="GO:0016887">
    <property type="term" value="F:ATP hydrolysis activity"/>
    <property type="evidence" value="ECO:0007669"/>
    <property type="project" value="InterPro"/>
</dbReference>
<dbReference type="InterPro" id="IPR027417">
    <property type="entry name" value="P-loop_NTPase"/>
</dbReference>
<dbReference type="CDD" id="cd02418">
    <property type="entry name" value="Peptidase_C39B"/>
    <property type="match status" value="1"/>
</dbReference>
<organism evidence="14 15">
    <name type="scientific">Spirosoma linguale (strain ATCC 33905 / DSM 74 / LMG 10896 / Claus 1)</name>
    <dbReference type="NCBI Taxonomy" id="504472"/>
    <lineage>
        <taxon>Bacteria</taxon>
        <taxon>Pseudomonadati</taxon>
        <taxon>Bacteroidota</taxon>
        <taxon>Cytophagia</taxon>
        <taxon>Cytophagales</taxon>
        <taxon>Cytophagaceae</taxon>
        <taxon>Spirosoma</taxon>
    </lineage>
</organism>
<feature type="transmembrane region" description="Helical" evidence="10">
    <location>
        <begin position="350"/>
        <end position="373"/>
    </location>
</feature>
<proteinExistence type="predicted"/>
<dbReference type="GO" id="GO:0005886">
    <property type="term" value="C:plasma membrane"/>
    <property type="evidence" value="ECO:0007669"/>
    <property type="project" value="UniProtKB-SubCell"/>
</dbReference>
<accession>D2QH78</accession>
<dbReference type="Gene3D" id="3.40.50.300">
    <property type="entry name" value="P-loop containing nucleotide triphosphate hydrolases"/>
    <property type="match status" value="1"/>
</dbReference>
<feature type="transmembrane region" description="Helical" evidence="10">
    <location>
        <begin position="276"/>
        <end position="294"/>
    </location>
</feature>
<keyword evidence="4 10" id="KW-0812">Transmembrane</keyword>
<evidence type="ECO:0000259" key="12">
    <source>
        <dbReference type="PROSITE" id="PS50929"/>
    </source>
</evidence>
<feature type="transmembrane region" description="Helical" evidence="10">
    <location>
        <begin position="239"/>
        <end position="256"/>
    </location>
</feature>
<reference evidence="14 15" key="1">
    <citation type="journal article" date="2010" name="Stand. Genomic Sci.">
        <title>Complete genome sequence of Spirosoma linguale type strain (1).</title>
        <authorList>
            <person name="Lail K."/>
            <person name="Sikorski J."/>
            <person name="Saunders E."/>
            <person name="Lapidus A."/>
            <person name="Glavina Del Rio T."/>
            <person name="Copeland A."/>
            <person name="Tice H."/>
            <person name="Cheng J.-F."/>
            <person name="Lucas S."/>
            <person name="Nolan M."/>
            <person name="Bruce D."/>
            <person name="Goodwin L."/>
            <person name="Pitluck S."/>
            <person name="Ivanova N."/>
            <person name="Mavromatis K."/>
            <person name="Ovchinnikova G."/>
            <person name="Pati A."/>
            <person name="Chen A."/>
            <person name="Palaniappan K."/>
            <person name="Land M."/>
            <person name="Hauser L."/>
            <person name="Chang Y.-J."/>
            <person name="Jeffries C.D."/>
            <person name="Chain P."/>
            <person name="Brettin T."/>
            <person name="Detter J.C."/>
            <person name="Schuetze A."/>
            <person name="Rohde M."/>
            <person name="Tindall B.J."/>
            <person name="Goeker M."/>
            <person name="Bristow J."/>
            <person name="Eisen J.A."/>
            <person name="Markowitz V."/>
            <person name="Hugenholtz P."/>
            <person name="Kyrpides N.C."/>
            <person name="Klenk H.-P."/>
            <person name="Chen F."/>
        </authorList>
    </citation>
    <scope>NUCLEOTIDE SEQUENCE [LARGE SCALE GENOMIC DNA]</scope>
    <source>
        <strain evidence="15">ATCC 33905 / DSM 74 / LMG 10896 / Claus 1</strain>
    </source>
</reference>
<sequence>MPTFPHYTQLDQMDCGPTCLRMVAKHYGRSYSVQSLRAKSQIGKEGVSLLGISEAAEAIGFRTMGVKIPFEKLVSEAPLPCVVHWDQNHFVVVYAIKGGAGGWMSRIKGGRTSPPRQAENPLVLDNDARHQPLIQDFRIQEGELIIPPKEWTESPPSGHLATSTTPKGTVYVADPGKGLVTYSAAEFCQHWLSSQAMGAAEGVVLLLEPTPAFFEQDDEPAPTYSFERVGAYLWQYKRLLAQLALGLAVGSGLQLLFPFLTQSVVDVGVNTHNLPFVYLVLGAQLMLMGGRLSVEFIRSWILLHISTRVNLSILSDFLIKLMKLPVSFFDSKQFGDIMQRIGDHHRIESFLTGQTLSVLFSMVNLLVFGVVLALYNLSIFSIFLLSSVLYMGWVMLFLRQRRKLDYKRFDVSAKNQSSLVQLIQGMQEIKLAGAERPMRWAWERLQARLFRLQMKGMALSQYQQAGAFAINEGKNIFITFLAAQSVINGQLSLGAMLAMQQIIGQLNSPIEQLIGFVQSLQDAKISLERLNEIHTLDDEEPPVNPSDRSNGLVSTASNFPFGAARRVGGGTLQLNNLSFQYPGAGNEPVLQGIDLVIPEGKTTAIVGMSGSGKTTLLKLLLRFYEPTKGDIRVGEGALRNISHSFWRSQCGVVMQDGFLFSDTIARNIAVGAERIDARKLDHAVQVANLSTFIDSLPSGLHTKIGAEGSGISQGQRQRILIARAVYKDPHYIFFDEATNALDANNEATIVQNLNEFFQSSAADKHSETSQTRRTVVIVAHRLSTVRHANQIVVLAKGHITEVGTHAELVANRGDYWQLVKNQLELSV</sequence>
<keyword evidence="2" id="KW-0813">Transport</keyword>
<dbReference type="CDD" id="cd18571">
    <property type="entry name" value="ABC_6TM_peptidase_like"/>
    <property type="match status" value="1"/>
</dbReference>